<dbReference type="EMBL" id="JACARV010000107">
    <property type="protein sequence ID" value="NWC83821.1"/>
    <property type="molecule type" value="Genomic_DNA"/>
</dbReference>
<protein>
    <submittedName>
        <fullName evidence="2">Uncharacterized protein</fullName>
    </submittedName>
</protein>
<evidence type="ECO:0000256" key="1">
    <source>
        <dbReference type="SAM" id="Phobius"/>
    </source>
</evidence>
<organism evidence="2 3">
    <name type="scientific">Pseudomonas putida</name>
    <name type="common">Arthrobacter siderocapsulatus</name>
    <dbReference type="NCBI Taxonomy" id="303"/>
    <lineage>
        <taxon>Bacteria</taxon>
        <taxon>Pseudomonadati</taxon>
        <taxon>Pseudomonadota</taxon>
        <taxon>Gammaproteobacteria</taxon>
        <taxon>Pseudomonadales</taxon>
        <taxon>Pseudomonadaceae</taxon>
        <taxon>Pseudomonas</taxon>
    </lineage>
</organism>
<keyword evidence="1" id="KW-1133">Transmembrane helix</keyword>
<sequence length="85" mass="9025">MHLISNFKYLGAVALVLVFGFCVASDPGEMNRLLGIQSLSAAGERLNGPNDITLLIRAILGLGLGMAACVGVWSVQRRMRSAHGK</sequence>
<evidence type="ECO:0000313" key="3">
    <source>
        <dbReference type="Proteomes" id="UP000542695"/>
    </source>
</evidence>
<dbReference type="RefSeq" id="WP_177011184.1">
    <property type="nucleotide sequence ID" value="NZ_JACARV010000107.1"/>
</dbReference>
<name>A0A7Y7ZF31_PSEPU</name>
<evidence type="ECO:0000313" key="2">
    <source>
        <dbReference type="EMBL" id="NWC83821.1"/>
    </source>
</evidence>
<accession>A0A7Y7ZF31</accession>
<keyword evidence="1" id="KW-0812">Transmembrane</keyword>
<feature type="transmembrane region" description="Helical" evidence="1">
    <location>
        <begin position="54"/>
        <end position="75"/>
    </location>
</feature>
<proteinExistence type="predicted"/>
<dbReference type="AlphaFoldDB" id="A0A7Y7ZF31"/>
<comment type="caution">
    <text evidence="2">The sequence shown here is derived from an EMBL/GenBank/DDBJ whole genome shotgun (WGS) entry which is preliminary data.</text>
</comment>
<keyword evidence="1" id="KW-0472">Membrane</keyword>
<dbReference type="Proteomes" id="UP000542695">
    <property type="component" value="Unassembled WGS sequence"/>
</dbReference>
<gene>
    <name evidence="2" type="ORF">HX798_26570</name>
</gene>
<reference evidence="2 3" key="1">
    <citation type="submission" date="2020-04" db="EMBL/GenBank/DDBJ databases">
        <title>Molecular characterization of pseudomonads from Agaricus bisporus reveal novel blotch 2 pathogens in Western Europe.</title>
        <authorList>
            <person name="Taparia T."/>
            <person name="Krijger M."/>
            <person name="Haynes E."/>
            <person name="Elpinstone J.G."/>
            <person name="Noble R."/>
            <person name="Van Der Wolf J."/>
        </authorList>
    </citation>
    <scope>NUCLEOTIDE SEQUENCE [LARGE SCALE GENOMIC DNA]</scope>
    <source>
        <strain evidence="2 3">P7765</strain>
    </source>
</reference>